<dbReference type="SMART" id="SM01040">
    <property type="entry name" value="Bro-N"/>
    <property type="match status" value="1"/>
</dbReference>
<sequence>MNIKIEKWSSYEIRFVWHDNEWWAVAKDVAEALGYRMASDMTRRLRDDQKADTHLTRTSSNGVQQRRKTTIISETGIYKAIMRSERPEAEEFEIWVYKVIKELRQQSGLEGFQIFRMMDKNHQKKAMGVIKETLGVQADKKHFIKANTVANKAVSSKHGYPKMVPKPEMTPEMLKDRQPILEEAAQLTAVKEAYGLDFSVSQTIYKKHCN</sequence>
<organism evidence="2 3">
    <name type="scientific">Kroppenstedtia sanguinis</name>
    <dbReference type="NCBI Taxonomy" id="1380684"/>
    <lineage>
        <taxon>Bacteria</taxon>
        <taxon>Bacillati</taxon>
        <taxon>Bacillota</taxon>
        <taxon>Bacilli</taxon>
        <taxon>Bacillales</taxon>
        <taxon>Thermoactinomycetaceae</taxon>
        <taxon>Kroppenstedtia</taxon>
    </lineage>
</organism>
<dbReference type="EMBL" id="JBHTNU010000001">
    <property type="protein sequence ID" value="MFD1425468.1"/>
    <property type="molecule type" value="Genomic_DNA"/>
</dbReference>
<accession>A0ABW4C6C4</accession>
<evidence type="ECO:0000259" key="1">
    <source>
        <dbReference type="PROSITE" id="PS51750"/>
    </source>
</evidence>
<dbReference type="Pfam" id="PF02498">
    <property type="entry name" value="Bro-N"/>
    <property type="match status" value="1"/>
</dbReference>
<dbReference type="InterPro" id="IPR003497">
    <property type="entry name" value="BRO_N_domain"/>
</dbReference>
<dbReference type="Proteomes" id="UP001597282">
    <property type="component" value="Unassembled WGS sequence"/>
</dbReference>
<protein>
    <submittedName>
        <fullName evidence="2">Bro-N domain-containing protein</fullName>
    </submittedName>
</protein>
<name>A0ABW4C6C4_9BACL</name>
<evidence type="ECO:0000313" key="3">
    <source>
        <dbReference type="Proteomes" id="UP001597282"/>
    </source>
</evidence>
<dbReference type="PANTHER" id="PTHR36180">
    <property type="entry name" value="DNA-BINDING PROTEIN-RELATED-RELATED"/>
    <property type="match status" value="1"/>
</dbReference>
<feature type="domain" description="Bro-N" evidence="1">
    <location>
        <begin position="2"/>
        <end position="107"/>
    </location>
</feature>
<dbReference type="RefSeq" id="WP_380162231.1">
    <property type="nucleotide sequence ID" value="NZ_JBHTNU010000001.1"/>
</dbReference>
<dbReference type="PANTHER" id="PTHR36180:SF2">
    <property type="entry name" value="BRO FAMILY PROTEIN"/>
    <property type="match status" value="1"/>
</dbReference>
<gene>
    <name evidence="2" type="ORF">ACFQ4Y_00785</name>
</gene>
<reference evidence="3" key="1">
    <citation type="journal article" date="2019" name="Int. J. Syst. Evol. Microbiol.">
        <title>The Global Catalogue of Microorganisms (GCM) 10K type strain sequencing project: providing services to taxonomists for standard genome sequencing and annotation.</title>
        <authorList>
            <consortium name="The Broad Institute Genomics Platform"/>
            <consortium name="The Broad Institute Genome Sequencing Center for Infectious Disease"/>
            <person name="Wu L."/>
            <person name="Ma J."/>
        </authorList>
    </citation>
    <scope>NUCLEOTIDE SEQUENCE [LARGE SCALE GENOMIC DNA]</scope>
    <source>
        <strain evidence="3">S1</strain>
    </source>
</reference>
<proteinExistence type="predicted"/>
<keyword evidence="3" id="KW-1185">Reference proteome</keyword>
<evidence type="ECO:0000313" key="2">
    <source>
        <dbReference type="EMBL" id="MFD1425468.1"/>
    </source>
</evidence>
<dbReference type="PROSITE" id="PS51750">
    <property type="entry name" value="BRO_N"/>
    <property type="match status" value="1"/>
</dbReference>
<comment type="caution">
    <text evidence="2">The sequence shown here is derived from an EMBL/GenBank/DDBJ whole genome shotgun (WGS) entry which is preliminary data.</text>
</comment>